<organism evidence="1 2">
    <name type="scientific">Brachionus calyciflorus</name>
    <dbReference type="NCBI Taxonomy" id="104777"/>
    <lineage>
        <taxon>Eukaryota</taxon>
        <taxon>Metazoa</taxon>
        <taxon>Spiralia</taxon>
        <taxon>Gnathifera</taxon>
        <taxon>Rotifera</taxon>
        <taxon>Eurotatoria</taxon>
        <taxon>Monogononta</taxon>
        <taxon>Pseudotrocha</taxon>
        <taxon>Ploima</taxon>
        <taxon>Brachionidae</taxon>
        <taxon>Brachionus</taxon>
    </lineage>
</organism>
<name>A0A814S013_9BILA</name>
<comment type="caution">
    <text evidence="1">The sequence shown here is derived from an EMBL/GenBank/DDBJ whole genome shotgun (WGS) entry which is preliminary data.</text>
</comment>
<reference evidence="1" key="1">
    <citation type="submission" date="2021-02" db="EMBL/GenBank/DDBJ databases">
        <authorList>
            <person name="Nowell W R."/>
        </authorList>
    </citation>
    <scope>NUCLEOTIDE SEQUENCE</scope>
    <source>
        <strain evidence="1">Ploen Becks lab</strain>
    </source>
</reference>
<dbReference type="EMBL" id="CAJNOC010010562">
    <property type="protein sequence ID" value="CAF1141110.1"/>
    <property type="molecule type" value="Genomic_DNA"/>
</dbReference>
<sequence length="107" mass="12046">KSLEINCKTSDSLTLECNLHLISQSESNAILIDYGDCQVPYLLKTNGYMYFEHFGPTMPSNYESIVNLNFPSRASFLILNNEFKYESSLIGFEIYAKSNGSIQLAVS</sequence>
<dbReference type="Proteomes" id="UP000663879">
    <property type="component" value="Unassembled WGS sequence"/>
</dbReference>
<dbReference type="AlphaFoldDB" id="A0A814S013"/>
<accession>A0A814S013</accession>
<protein>
    <submittedName>
        <fullName evidence="1">Uncharacterized protein</fullName>
    </submittedName>
</protein>
<feature type="non-terminal residue" evidence="1">
    <location>
        <position position="1"/>
    </location>
</feature>
<proteinExistence type="predicted"/>
<evidence type="ECO:0000313" key="2">
    <source>
        <dbReference type="Proteomes" id="UP000663879"/>
    </source>
</evidence>
<keyword evidence="2" id="KW-1185">Reference proteome</keyword>
<gene>
    <name evidence="1" type="ORF">OXX778_LOCUS22900</name>
</gene>
<evidence type="ECO:0000313" key="1">
    <source>
        <dbReference type="EMBL" id="CAF1141110.1"/>
    </source>
</evidence>